<evidence type="ECO:0000313" key="3">
    <source>
        <dbReference type="EMBL" id="MFD1947839.1"/>
    </source>
</evidence>
<sequence length="102" mass="10157">MEIVLGYDELRAAAAEAEAVLGELTQACDRGEAEVARLLDGGWTGAAATAFADAWGDWLAGAASVRAGLAGLAAGVDTSAHVAGAADATVTTGLARLEERLS</sequence>
<protein>
    <recommendedName>
        <fullName evidence="1">ESAT-6-like protein</fullName>
    </recommendedName>
</protein>
<comment type="similarity">
    <text evidence="1">Belongs to the WXG100 family.</text>
</comment>
<dbReference type="EMBL" id="JBHUGD010000003">
    <property type="protein sequence ID" value="MFD1947839.1"/>
    <property type="molecule type" value="Genomic_DNA"/>
</dbReference>
<proteinExistence type="inferred from homology"/>
<dbReference type="Pfam" id="PF06013">
    <property type="entry name" value="WXG100"/>
    <property type="match status" value="1"/>
</dbReference>
<dbReference type="InterPro" id="IPR036689">
    <property type="entry name" value="ESAT-6-like_sf"/>
</dbReference>
<reference evidence="4" key="1">
    <citation type="journal article" date="2019" name="Int. J. Syst. Evol. Microbiol.">
        <title>The Global Catalogue of Microorganisms (GCM) 10K type strain sequencing project: providing services to taxonomists for standard genome sequencing and annotation.</title>
        <authorList>
            <consortium name="The Broad Institute Genomics Platform"/>
            <consortium name="The Broad Institute Genome Sequencing Center for Infectious Disease"/>
            <person name="Wu L."/>
            <person name="Ma J."/>
        </authorList>
    </citation>
    <scope>NUCLEOTIDE SEQUENCE [LARGE SCALE GENOMIC DNA]</scope>
    <source>
        <strain evidence="4">CGMCC 1.12477</strain>
    </source>
</reference>
<dbReference type="RefSeq" id="WP_343919306.1">
    <property type="nucleotide sequence ID" value="NZ_BAAAJT010000002.1"/>
</dbReference>
<dbReference type="NCBIfam" id="TIGR03930">
    <property type="entry name" value="WXG100_ESAT6"/>
    <property type="match status" value="1"/>
</dbReference>
<dbReference type="Proteomes" id="UP001597351">
    <property type="component" value="Unassembled WGS sequence"/>
</dbReference>
<organism evidence="3 4">
    <name type="scientific">Nocardioides aestuarii</name>
    <dbReference type="NCBI Taxonomy" id="252231"/>
    <lineage>
        <taxon>Bacteria</taxon>
        <taxon>Bacillati</taxon>
        <taxon>Actinomycetota</taxon>
        <taxon>Actinomycetes</taxon>
        <taxon>Propionibacteriales</taxon>
        <taxon>Nocardioidaceae</taxon>
        <taxon>Nocardioides</taxon>
    </lineage>
</organism>
<evidence type="ECO:0000256" key="1">
    <source>
        <dbReference type="RuleBase" id="RU362001"/>
    </source>
</evidence>
<evidence type="ECO:0000256" key="2">
    <source>
        <dbReference type="SAM" id="Coils"/>
    </source>
</evidence>
<dbReference type="Gene3D" id="1.10.287.1060">
    <property type="entry name" value="ESAT-6-like"/>
    <property type="match status" value="1"/>
</dbReference>
<feature type="coiled-coil region" evidence="2">
    <location>
        <begin position="7"/>
        <end position="34"/>
    </location>
</feature>
<name>A0ABW4TQR8_9ACTN</name>
<keyword evidence="2" id="KW-0175">Coiled coil</keyword>
<dbReference type="InterPro" id="IPR010310">
    <property type="entry name" value="T7SS_ESAT-6-like"/>
</dbReference>
<comment type="caution">
    <text evidence="3">The sequence shown here is derived from an EMBL/GenBank/DDBJ whole genome shotgun (WGS) entry which is preliminary data.</text>
</comment>
<keyword evidence="4" id="KW-1185">Reference proteome</keyword>
<gene>
    <name evidence="3" type="ORF">ACFSDE_13650</name>
</gene>
<accession>A0ABW4TQR8</accession>
<evidence type="ECO:0000313" key="4">
    <source>
        <dbReference type="Proteomes" id="UP001597351"/>
    </source>
</evidence>
<dbReference type="SUPFAM" id="SSF140453">
    <property type="entry name" value="EsxAB dimer-like"/>
    <property type="match status" value="1"/>
</dbReference>